<evidence type="ECO:0000256" key="1">
    <source>
        <dbReference type="SAM" id="Coils"/>
    </source>
</evidence>
<dbReference type="AlphaFoldDB" id="A0A929L1X9"/>
<protein>
    <submittedName>
        <fullName evidence="4">Histidine kinase</fullName>
    </submittedName>
</protein>
<keyword evidence="1" id="KW-0175">Coiled coil</keyword>
<dbReference type="InterPro" id="IPR010559">
    <property type="entry name" value="Sig_transdc_His_kin_internal"/>
</dbReference>
<dbReference type="Pfam" id="PF06580">
    <property type="entry name" value="His_kinase"/>
    <property type="match status" value="1"/>
</dbReference>
<keyword evidence="5" id="KW-1185">Reference proteome</keyword>
<dbReference type="EMBL" id="JADFFL010000009">
    <property type="protein sequence ID" value="MBE9664118.1"/>
    <property type="molecule type" value="Genomic_DNA"/>
</dbReference>
<proteinExistence type="predicted"/>
<dbReference type="Proteomes" id="UP000622475">
    <property type="component" value="Unassembled WGS sequence"/>
</dbReference>
<reference evidence="4" key="1">
    <citation type="submission" date="2020-10" db="EMBL/GenBank/DDBJ databases">
        <title>Mucilaginibacter mali sp. nov., isolated from rhizosphere soil of apple orchard.</title>
        <authorList>
            <person name="Lee J.-S."/>
            <person name="Kim H.S."/>
            <person name="Kim J.-S."/>
        </authorList>
    </citation>
    <scope>NUCLEOTIDE SEQUENCE</scope>
    <source>
        <strain evidence="4">KCTC 22746</strain>
    </source>
</reference>
<evidence type="ECO:0000313" key="4">
    <source>
        <dbReference type="EMBL" id="MBE9664118.1"/>
    </source>
</evidence>
<feature type="coiled-coil region" evidence="1">
    <location>
        <begin position="257"/>
        <end position="284"/>
    </location>
</feature>
<dbReference type="GO" id="GO:0000155">
    <property type="term" value="F:phosphorelay sensor kinase activity"/>
    <property type="evidence" value="ECO:0007669"/>
    <property type="project" value="InterPro"/>
</dbReference>
<dbReference type="RefSeq" id="WP_194113360.1">
    <property type="nucleotide sequence ID" value="NZ_JADFFL010000009.1"/>
</dbReference>
<dbReference type="GO" id="GO:0016020">
    <property type="term" value="C:membrane"/>
    <property type="evidence" value="ECO:0007669"/>
    <property type="project" value="InterPro"/>
</dbReference>
<gene>
    <name evidence="4" type="ORF">IRJ16_19710</name>
</gene>
<dbReference type="PANTHER" id="PTHR34220:SF7">
    <property type="entry name" value="SENSOR HISTIDINE KINASE YPDA"/>
    <property type="match status" value="1"/>
</dbReference>
<feature type="domain" description="Signal transduction histidine kinase internal region" evidence="3">
    <location>
        <begin position="281"/>
        <end position="353"/>
    </location>
</feature>
<evidence type="ECO:0000259" key="3">
    <source>
        <dbReference type="Pfam" id="PF06580"/>
    </source>
</evidence>
<feature type="transmembrane region" description="Helical" evidence="2">
    <location>
        <begin position="241"/>
        <end position="260"/>
    </location>
</feature>
<keyword evidence="2" id="KW-0812">Transmembrane</keyword>
<accession>A0A929L1X9</accession>
<dbReference type="PANTHER" id="PTHR34220">
    <property type="entry name" value="SENSOR HISTIDINE KINASE YPDA"/>
    <property type="match status" value="1"/>
</dbReference>
<organism evidence="4 5">
    <name type="scientific">Mucilaginibacter myungsuensis</name>
    <dbReference type="NCBI Taxonomy" id="649104"/>
    <lineage>
        <taxon>Bacteria</taxon>
        <taxon>Pseudomonadati</taxon>
        <taxon>Bacteroidota</taxon>
        <taxon>Sphingobacteriia</taxon>
        <taxon>Sphingobacteriales</taxon>
        <taxon>Sphingobacteriaceae</taxon>
        <taxon>Mucilaginibacter</taxon>
    </lineage>
</organism>
<keyword evidence="4" id="KW-0808">Transferase</keyword>
<dbReference type="InterPro" id="IPR050640">
    <property type="entry name" value="Bact_2-comp_sensor_kinase"/>
</dbReference>
<dbReference type="InterPro" id="IPR036890">
    <property type="entry name" value="HATPase_C_sf"/>
</dbReference>
<dbReference type="SUPFAM" id="SSF55874">
    <property type="entry name" value="ATPase domain of HSP90 chaperone/DNA topoisomerase II/histidine kinase"/>
    <property type="match status" value="1"/>
</dbReference>
<keyword evidence="2" id="KW-1133">Transmembrane helix</keyword>
<keyword evidence="2" id="KW-0472">Membrane</keyword>
<comment type="caution">
    <text evidence="4">The sequence shown here is derived from an EMBL/GenBank/DDBJ whole genome shotgun (WGS) entry which is preliminary data.</text>
</comment>
<name>A0A929L1X9_9SPHI</name>
<sequence>MLLLTIVASFQAGFAQQQTVDLPYIRISTDDISTNGIKTGRKGGGVVTLYTVGGYLKIYMTDTSGKTSYWVNSRPFHQEVDREANQSATSAYGSLYLDPGRQLTIDINETKSGAFLAKYIVKRPRLIPEVAFYHQDRDSVNAFYNLRQRNDRVEKLSMAPGTLDLKAIQTPETKGMEVQYFLVNDRTKEQQSATSTTGFATLDLEPNAVYRLSAYYTDQNESMVYAYLFVKPYWYKSTVAYINYALVIIGLIFFAVVRSFKLRIRSSQKENKQLEQSAIRLRSQLNPHFTFNALSSVQGLMNTGRIEEANTYLEEFGSLLRKTLVKSNEVFNSLDQELEMMRAYIRLEALRFNFKWEIQVSGDIDRSGIEIPTLILQPLIENAIKHGLSSLGDEGQLLVSCVGTDEKDTFAILIKDNGTWIERETGYGLSLTADLIKAVNELKTDGRISLQVLKTTGTTVILTFHNWMNN</sequence>
<dbReference type="Gene3D" id="3.30.565.10">
    <property type="entry name" value="Histidine kinase-like ATPase, C-terminal domain"/>
    <property type="match status" value="1"/>
</dbReference>
<evidence type="ECO:0000313" key="5">
    <source>
        <dbReference type="Proteomes" id="UP000622475"/>
    </source>
</evidence>
<evidence type="ECO:0000256" key="2">
    <source>
        <dbReference type="SAM" id="Phobius"/>
    </source>
</evidence>
<keyword evidence="4" id="KW-0418">Kinase</keyword>